<evidence type="ECO:0000256" key="10">
    <source>
        <dbReference type="ARBA" id="ARBA00047890"/>
    </source>
</evidence>
<dbReference type="OrthoDB" id="9789567at2"/>
<dbReference type="CDD" id="cd01995">
    <property type="entry name" value="QueC-like"/>
    <property type="match status" value="1"/>
</dbReference>
<dbReference type="KEGG" id="ptc:phytr_2230"/>
<evidence type="ECO:0000256" key="9">
    <source>
        <dbReference type="ARBA" id="ARBA00039149"/>
    </source>
</evidence>
<comment type="pathway">
    <text evidence="1 11">Purine metabolism; 7-cyano-7-deazaguanine biosynthesis.</text>
</comment>
<dbReference type="GO" id="GO:0005524">
    <property type="term" value="F:ATP binding"/>
    <property type="evidence" value="ECO:0007669"/>
    <property type="project" value="UniProtKB-UniRule"/>
</dbReference>
<dbReference type="Gene3D" id="3.40.50.620">
    <property type="entry name" value="HUPs"/>
    <property type="match status" value="1"/>
</dbReference>
<dbReference type="GO" id="GO:0008270">
    <property type="term" value="F:zinc ion binding"/>
    <property type="evidence" value="ECO:0007669"/>
    <property type="project" value="UniProtKB-UniRule"/>
</dbReference>
<reference evidence="12 13" key="1">
    <citation type="submission" date="2018-03" db="EMBL/GenBank/DDBJ databases">
        <title>A gene transfer event suggests a long-term partnership between eustigmatophyte algae and a novel lineage of endosymbiotic bacteria.</title>
        <authorList>
            <person name="Yurchenko T."/>
            <person name="Sevcikova T."/>
            <person name="Pribyl P."/>
            <person name="El Karkouri K."/>
            <person name="Klimes V."/>
            <person name="Amaral R."/>
            <person name="Zbrankova V."/>
            <person name="Kim E."/>
            <person name="Raoult D."/>
            <person name="Santos L.M.A."/>
            <person name="Elias M."/>
        </authorList>
    </citation>
    <scope>NUCLEOTIDE SEQUENCE [LARGE SCALE GENOMIC DNA]</scope>
    <source>
        <strain evidence="12">CCALA 838</strain>
    </source>
</reference>
<dbReference type="AlphaFoldDB" id="A0A2P1P7D4"/>
<comment type="function">
    <text evidence="11">Catalyzes the ATP-dependent conversion of 7-carboxy-7-deazaguanine (CDG) to 7-cyano-7-deazaguanine (preQ(0)).</text>
</comment>
<organism evidence="12 13">
    <name type="scientific">Candidatus Phycorickettsia trachydisci</name>
    <dbReference type="NCBI Taxonomy" id="2115978"/>
    <lineage>
        <taxon>Bacteria</taxon>
        <taxon>Pseudomonadati</taxon>
        <taxon>Pseudomonadota</taxon>
        <taxon>Alphaproteobacteria</taxon>
        <taxon>Rickettsiales</taxon>
        <taxon>Rickettsiaceae</taxon>
        <taxon>Candidatus Phycorickettsia</taxon>
    </lineage>
</organism>
<comment type="cofactor">
    <cofactor evidence="11">
        <name>Zn(2+)</name>
        <dbReference type="ChEBI" id="CHEBI:29105"/>
    </cofactor>
    <text evidence="11">Binds 1 zinc ion per subunit.</text>
</comment>
<dbReference type="Pfam" id="PF06508">
    <property type="entry name" value="QueC"/>
    <property type="match status" value="1"/>
</dbReference>
<feature type="binding site" evidence="11">
    <location>
        <position position="185"/>
    </location>
    <ligand>
        <name>Zn(2+)</name>
        <dbReference type="ChEBI" id="CHEBI:29105"/>
    </ligand>
</feature>
<name>A0A2P1P7D4_9RICK</name>
<dbReference type="PIRSF" id="PIRSF006293">
    <property type="entry name" value="ExsB"/>
    <property type="match status" value="1"/>
</dbReference>
<evidence type="ECO:0000256" key="8">
    <source>
        <dbReference type="ARBA" id="ARBA00037993"/>
    </source>
</evidence>
<dbReference type="PANTHER" id="PTHR42914:SF1">
    <property type="entry name" value="7-CYANO-7-DEAZAGUANINE SYNTHASE"/>
    <property type="match status" value="1"/>
</dbReference>
<dbReference type="HAMAP" id="MF_01633">
    <property type="entry name" value="QueC"/>
    <property type="match status" value="1"/>
</dbReference>
<evidence type="ECO:0000256" key="5">
    <source>
        <dbReference type="ARBA" id="ARBA00022785"/>
    </source>
</evidence>
<evidence type="ECO:0000256" key="4">
    <source>
        <dbReference type="ARBA" id="ARBA00022741"/>
    </source>
</evidence>
<comment type="catalytic activity">
    <reaction evidence="10 11">
        <text>7-carboxy-7-carbaguanine + NH4(+) + 2 ATP = 7-cyano-7-carbaguanine + 2 AMP + 2 diphosphate + 2 H(+)</text>
        <dbReference type="Rhea" id="RHEA:27982"/>
        <dbReference type="ChEBI" id="CHEBI:15378"/>
        <dbReference type="ChEBI" id="CHEBI:28938"/>
        <dbReference type="ChEBI" id="CHEBI:30616"/>
        <dbReference type="ChEBI" id="CHEBI:33019"/>
        <dbReference type="ChEBI" id="CHEBI:45075"/>
        <dbReference type="ChEBI" id="CHEBI:61036"/>
        <dbReference type="ChEBI" id="CHEBI:456215"/>
        <dbReference type="EC" id="6.3.4.20"/>
    </reaction>
</comment>
<dbReference type="UniPathway" id="UPA00391"/>
<dbReference type="GO" id="GO:0008616">
    <property type="term" value="P:tRNA queuosine(34) biosynthetic process"/>
    <property type="evidence" value="ECO:0007669"/>
    <property type="project" value="UniProtKB-UniRule"/>
</dbReference>
<dbReference type="NCBIfam" id="TIGR00364">
    <property type="entry name" value="7-cyano-7-deazaguanine synthase QueC"/>
    <property type="match status" value="1"/>
</dbReference>
<keyword evidence="4 11" id="KW-0547">Nucleotide-binding</keyword>
<keyword evidence="2 11" id="KW-0436">Ligase</keyword>
<dbReference type="GO" id="GO:0016879">
    <property type="term" value="F:ligase activity, forming carbon-nitrogen bonds"/>
    <property type="evidence" value="ECO:0007669"/>
    <property type="project" value="UniProtKB-UniRule"/>
</dbReference>
<feature type="binding site" evidence="11">
    <location>
        <position position="201"/>
    </location>
    <ligand>
        <name>Zn(2+)</name>
        <dbReference type="ChEBI" id="CHEBI:29105"/>
    </ligand>
</feature>
<dbReference type="PANTHER" id="PTHR42914">
    <property type="entry name" value="7-CYANO-7-DEAZAGUANINE SYNTHASE"/>
    <property type="match status" value="1"/>
</dbReference>
<evidence type="ECO:0000256" key="2">
    <source>
        <dbReference type="ARBA" id="ARBA00022598"/>
    </source>
</evidence>
<keyword evidence="7 11" id="KW-0067">ATP-binding</keyword>
<keyword evidence="6 11" id="KW-0862">Zinc</keyword>
<gene>
    <name evidence="11" type="primary">queC</name>
    <name evidence="12" type="ORF">phytr_2230</name>
</gene>
<protein>
    <recommendedName>
        <fullName evidence="9 11">7-cyano-7-deazaguanine synthase</fullName>
        <ecNumber evidence="9 11">6.3.4.20</ecNumber>
    </recommendedName>
    <alternativeName>
        <fullName evidence="11">7-cyano-7-carbaguanine synthase</fullName>
    </alternativeName>
    <alternativeName>
        <fullName evidence="11">PreQ(0) synthase</fullName>
    </alternativeName>
    <alternativeName>
        <fullName evidence="11">Queuosine biosynthesis protein QueC</fullName>
    </alternativeName>
</protein>
<evidence type="ECO:0000256" key="1">
    <source>
        <dbReference type="ARBA" id="ARBA00005061"/>
    </source>
</evidence>
<accession>A0A2P1P7D4</accession>
<feature type="binding site" evidence="11">
    <location>
        <position position="198"/>
    </location>
    <ligand>
        <name>Zn(2+)</name>
        <dbReference type="ChEBI" id="CHEBI:29105"/>
    </ligand>
</feature>
<dbReference type="EMBL" id="CP027845">
    <property type="protein sequence ID" value="AVP87181.1"/>
    <property type="molecule type" value="Genomic_DNA"/>
</dbReference>
<evidence type="ECO:0000313" key="12">
    <source>
        <dbReference type="EMBL" id="AVP87181.1"/>
    </source>
</evidence>
<sequence>MKKAVALISGGADSATTLAIALQQGFEVHAISFDYGQKHRIELEKSKLVAQKAASHKVIKLDPTAFQRSALTNNNLNVPKYDSVDQIPQKVADTYVPARNLLFLSYATSYAESIGASSIFIGVHKEDFANYPDTRPEFIKSFQEVVNCGTDAQIKIYAPLIDLDKDGVIAKGKALGVDYSNTITCYKPDDQGRSCGKCIACLVRLAAFKKNNLVDTIPYRQNP</sequence>
<evidence type="ECO:0000313" key="13">
    <source>
        <dbReference type="Proteomes" id="UP000241762"/>
    </source>
</evidence>
<keyword evidence="5 11" id="KW-0671">Queuosine biosynthesis</keyword>
<dbReference type="RefSeq" id="WP_106874053.1">
    <property type="nucleotide sequence ID" value="NZ_CP027845.1"/>
</dbReference>
<feature type="binding site" evidence="11">
    <location>
        <begin position="8"/>
        <end position="18"/>
    </location>
    <ligand>
        <name>ATP</name>
        <dbReference type="ChEBI" id="CHEBI:30616"/>
    </ligand>
</feature>
<evidence type="ECO:0000256" key="7">
    <source>
        <dbReference type="ARBA" id="ARBA00022840"/>
    </source>
</evidence>
<dbReference type="InterPro" id="IPR014729">
    <property type="entry name" value="Rossmann-like_a/b/a_fold"/>
</dbReference>
<dbReference type="InterPro" id="IPR018317">
    <property type="entry name" value="QueC"/>
</dbReference>
<comment type="similarity">
    <text evidence="8 11">Belongs to the QueC family.</text>
</comment>
<dbReference type="SUPFAM" id="SSF52402">
    <property type="entry name" value="Adenine nucleotide alpha hydrolases-like"/>
    <property type="match status" value="1"/>
</dbReference>
<evidence type="ECO:0000256" key="6">
    <source>
        <dbReference type="ARBA" id="ARBA00022833"/>
    </source>
</evidence>
<evidence type="ECO:0000256" key="3">
    <source>
        <dbReference type="ARBA" id="ARBA00022723"/>
    </source>
</evidence>
<keyword evidence="13" id="KW-1185">Reference proteome</keyword>
<dbReference type="EC" id="6.3.4.20" evidence="9 11"/>
<evidence type="ECO:0000256" key="11">
    <source>
        <dbReference type="HAMAP-Rule" id="MF_01633"/>
    </source>
</evidence>
<feature type="binding site" evidence="11">
    <location>
        <position position="195"/>
    </location>
    <ligand>
        <name>Zn(2+)</name>
        <dbReference type="ChEBI" id="CHEBI:29105"/>
    </ligand>
</feature>
<dbReference type="Proteomes" id="UP000241762">
    <property type="component" value="Chromosome"/>
</dbReference>
<keyword evidence="3 11" id="KW-0479">Metal-binding</keyword>
<proteinExistence type="inferred from homology"/>